<dbReference type="PANTHER" id="PTHR43969:SF9">
    <property type="entry name" value="GLUTATHIONE S TRANSFERASE D10, ISOFORM A-RELATED"/>
    <property type="match status" value="1"/>
</dbReference>
<dbReference type="EMBL" id="ASGP02000003">
    <property type="protein sequence ID" value="KAH9518260.1"/>
    <property type="molecule type" value="Genomic_DNA"/>
</dbReference>
<dbReference type="InterPro" id="IPR036249">
    <property type="entry name" value="Thioredoxin-like_sf"/>
</dbReference>
<dbReference type="InterPro" id="IPR010987">
    <property type="entry name" value="Glutathione-S-Trfase_C-like"/>
</dbReference>
<dbReference type="SUPFAM" id="SSF52833">
    <property type="entry name" value="Thioredoxin-like"/>
    <property type="match status" value="1"/>
</dbReference>
<dbReference type="InterPro" id="IPR004045">
    <property type="entry name" value="Glutathione_S-Trfase_N"/>
</dbReference>
<dbReference type="Gene3D" id="1.20.1050.10">
    <property type="match status" value="1"/>
</dbReference>
<dbReference type="PROSITE" id="PS50404">
    <property type="entry name" value="GST_NTER"/>
    <property type="match status" value="1"/>
</dbReference>
<dbReference type="SUPFAM" id="SSF47616">
    <property type="entry name" value="GST C-terminal domain-like"/>
    <property type="match status" value="1"/>
</dbReference>
<dbReference type="SFLD" id="SFLDG00358">
    <property type="entry name" value="Main_(cytGST)"/>
    <property type="match status" value="1"/>
</dbReference>
<feature type="domain" description="GST C-terminal" evidence="3">
    <location>
        <begin position="114"/>
        <end position="240"/>
    </location>
</feature>
<evidence type="ECO:0000313" key="5">
    <source>
        <dbReference type="Proteomes" id="UP000790347"/>
    </source>
</evidence>
<reference evidence="4" key="1">
    <citation type="submission" date="2013-05" db="EMBL/GenBank/DDBJ databases">
        <authorList>
            <person name="Yim A.K.Y."/>
            <person name="Chan T.F."/>
            <person name="Ji K.M."/>
            <person name="Liu X.Y."/>
            <person name="Zhou J.W."/>
            <person name="Li R.Q."/>
            <person name="Yang K.Y."/>
            <person name="Li J."/>
            <person name="Li M."/>
            <person name="Law P.T.W."/>
            <person name="Wu Y.L."/>
            <person name="Cai Z.L."/>
            <person name="Qin H."/>
            <person name="Bao Y."/>
            <person name="Leung R.K.K."/>
            <person name="Ng P.K.S."/>
            <person name="Zou J."/>
            <person name="Zhong X.J."/>
            <person name="Ran P.X."/>
            <person name="Zhong N.S."/>
            <person name="Liu Z.G."/>
            <person name="Tsui S.K.W."/>
        </authorList>
    </citation>
    <scope>NUCLEOTIDE SEQUENCE</scope>
    <source>
        <strain evidence="4">Derf</strain>
        <tissue evidence="4">Whole organism</tissue>
    </source>
</reference>
<keyword evidence="5" id="KW-1185">Reference proteome</keyword>
<gene>
    <name evidence="4" type="primary">GstD1_1</name>
    <name evidence="4" type="ORF">DERF_008850</name>
</gene>
<dbReference type="AlphaFoldDB" id="A0A922L5V8"/>
<comment type="caution">
    <text evidence="4">The sequence shown here is derived from an EMBL/GenBank/DDBJ whole genome shotgun (WGS) entry which is preliminary data.</text>
</comment>
<dbReference type="PROSITE" id="PS50405">
    <property type="entry name" value="GST_CTER"/>
    <property type="match status" value="1"/>
</dbReference>
<accession>A0A922L5V8</accession>
<dbReference type="PANTHER" id="PTHR43969">
    <property type="entry name" value="GLUTATHIONE S TRANSFERASE D10, ISOFORM A-RELATED"/>
    <property type="match status" value="1"/>
</dbReference>
<dbReference type="InterPro" id="IPR036282">
    <property type="entry name" value="Glutathione-S-Trfase_C_sf"/>
</dbReference>
<dbReference type="GO" id="GO:0004364">
    <property type="term" value="F:glutathione transferase activity"/>
    <property type="evidence" value="ECO:0007669"/>
    <property type="project" value="TreeGrafter"/>
</dbReference>
<organism evidence="4 5">
    <name type="scientific">Dermatophagoides farinae</name>
    <name type="common">American house dust mite</name>
    <dbReference type="NCBI Taxonomy" id="6954"/>
    <lineage>
        <taxon>Eukaryota</taxon>
        <taxon>Metazoa</taxon>
        <taxon>Ecdysozoa</taxon>
        <taxon>Arthropoda</taxon>
        <taxon>Chelicerata</taxon>
        <taxon>Arachnida</taxon>
        <taxon>Acari</taxon>
        <taxon>Acariformes</taxon>
        <taxon>Sarcoptiformes</taxon>
        <taxon>Astigmata</taxon>
        <taxon>Psoroptidia</taxon>
        <taxon>Analgoidea</taxon>
        <taxon>Pyroglyphidae</taxon>
        <taxon>Dermatophagoidinae</taxon>
        <taxon>Dermatophagoides</taxon>
    </lineage>
</organism>
<proteinExistence type="predicted"/>
<dbReference type="Proteomes" id="UP000790347">
    <property type="component" value="Unassembled WGS sequence"/>
</dbReference>
<dbReference type="Gene3D" id="3.40.30.10">
    <property type="entry name" value="Glutaredoxin"/>
    <property type="match status" value="1"/>
</dbReference>
<evidence type="ECO:0000259" key="3">
    <source>
        <dbReference type="PROSITE" id="PS50405"/>
    </source>
</evidence>
<reference evidence="4" key="2">
    <citation type="journal article" date="2022" name="Res Sq">
        <title>Comparative Genomics Reveals Insights into the Divergent Evolution of Astigmatic Mites and Household Pest Adaptations.</title>
        <authorList>
            <person name="Xiong Q."/>
            <person name="Wan A.T.-Y."/>
            <person name="Liu X.-Y."/>
            <person name="Fung C.S.-H."/>
            <person name="Xiao X."/>
            <person name="Malainual N."/>
            <person name="Hou J."/>
            <person name="Wang L."/>
            <person name="Wang M."/>
            <person name="Yang K."/>
            <person name="Cui Y."/>
            <person name="Leung E."/>
            <person name="Nong W."/>
            <person name="Shin S.-K."/>
            <person name="Au S."/>
            <person name="Jeong K.Y."/>
            <person name="Chew F.T."/>
            <person name="Hui J."/>
            <person name="Leung T.F."/>
            <person name="Tungtrongchitr A."/>
            <person name="Zhong N."/>
            <person name="Liu Z."/>
            <person name="Tsui S."/>
        </authorList>
    </citation>
    <scope>NUCLEOTIDE SEQUENCE</scope>
    <source>
        <strain evidence="4">Derf</strain>
        <tissue evidence="4">Whole organism</tissue>
    </source>
</reference>
<dbReference type="GO" id="GO:0006749">
    <property type="term" value="P:glutathione metabolic process"/>
    <property type="evidence" value="ECO:0007669"/>
    <property type="project" value="TreeGrafter"/>
</dbReference>
<feature type="domain" description="GST N-terminal" evidence="2">
    <location>
        <begin position="1"/>
        <end position="107"/>
    </location>
</feature>
<name>A0A922L5V8_DERFA</name>
<comment type="subunit">
    <text evidence="1">Homodimer.</text>
</comment>
<dbReference type="SFLD" id="SFLDS00019">
    <property type="entry name" value="Glutathione_Transferase_(cytos"/>
    <property type="match status" value="1"/>
</dbReference>
<dbReference type="Pfam" id="PF02798">
    <property type="entry name" value="GST_N"/>
    <property type="match status" value="1"/>
</dbReference>
<protein>
    <submittedName>
        <fullName evidence="4">Glutathione S-transferase, N-terminal domain, variant 2</fullName>
    </submittedName>
</protein>
<sequence>MNVYLFFYFWLEQITSTVSHKKKCRNRYYTIRRLVHHVARLLPFSRMLNIDLEMKSINLSEKEHLLPEFGQINPFHKVPTFVDVDGFVLDESRAICMYLIQSQHPDSSLYPHDDLKKRSQIDRWIQFDISFYSMIAVPFYSTIFGLPIDQFKLNQAKETLKILNDVMAGFYGRFIIGSEQITLADVALYFTCTMMEVASDYYDFADYPHLKTWYERVCHSLKPYDTDGFFVKAIEALKHYVQQCKATNNDSNNN</sequence>
<evidence type="ECO:0000313" key="4">
    <source>
        <dbReference type="EMBL" id="KAH9518260.1"/>
    </source>
</evidence>
<dbReference type="InterPro" id="IPR040079">
    <property type="entry name" value="Glutathione_S-Trfase"/>
</dbReference>
<evidence type="ECO:0000259" key="2">
    <source>
        <dbReference type="PROSITE" id="PS50404"/>
    </source>
</evidence>
<evidence type="ECO:0000256" key="1">
    <source>
        <dbReference type="ARBA" id="ARBA00011738"/>
    </source>
</evidence>
<dbReference type="Pfam" id="PF13410">
    <property type="entry name" value="GST_C_2"/>
    <property type="match status" value="1"/>
</dbReference>